<reference evidence="1 2" key="2">
    <citation type="submission" date="2018-11" db="EMBL/GenBank/DDBJ databases">
        <authorList>
            <consortium name="Pathogen Informatics"/>
        </authorList>
    </citation>
    <scope>NUCLEOTIDE SEQUENCE [LARGE SCALE GENOMIC DNA]</scope>
    <source>
        <strain evidence="1">Dakar</strain>
        <strain evidence="2">Dakar, Senegal</strain>
    </source>
</reference>
<dbReference type="AlphaFoldDB" id="A0A183L1P8"/>
<name>A0A183L1P8_9TREM</name>
<sequence length="271" mass="31526">METRSKRQRENDELDGKIFRAVCGKDDKCDNVNNNSIFSGQLSYSRLKLDWALLRKRNLEKRLKLEIQLKMLDIQEEVYIAKLECKVDEFNGTDTFRNGYSDEDKSALEVVGSSCKLEGLFQVGLPWKHDRPSLPNNFELAERRLEYLRKRFTRDNSLLEKYQAVMNKHLSKSYIIKASKEGFGRDAVRWYIPHHPVINPKKLGKLRIIFYCAAVYQGCSLNDQLLRGPNTVNSLIGVLLRFRLGNVALAADIEEMFLEVKISRRKPKEYC</sequence>
<accession>A0A183L1P8</accession>
<evidence type="ECO:0000313" key="2">
    <source>
        <dbReference type="Proteomes" id="UP000279833"/>
    </source>
</evidence>
<evidence type="ECO:0000313" key="3">
    <source>
        <dbReference type="WBParaSite" id="SCUD_0002125101-mRNA-1"/>
    </source>
</evidence>
<keyword evidence="2" id="KW-1185">Reference proteome</keyword>
<reference evidence="3" key="1">
    <citation type="submission" date="2016-06" db="UniProtKB">
        <authorList>
            <consortium name="WormBaseParasite"/>
        </authorList>
    </citation>
    <scope>IDENTIFICATION</scope>
</reference>
<dbReference type="EMBL" id="UZAK01046120">
    <property type="protein sequence ID" value="VDP74835.1"/>
    <property type="molecule type" value="Genomic_DNA"/>
</dbReference>
<dbReference type="Proteomes" id="UP000279833">
    <property type="component" value="Unassembled WGS sequence"/>
</dbReference>
<dbReference type="STRING" id="6186.A0A183L1P8"/>
<gene>
    <name evidence="1" type="ORF">SCUD_LOCUS21248</name>
</gene>
<dbReference type="PANTHER" id="PTHR47331">
    <property type="entry name" value="PHD-TYPE DOMAIN-CONTAINING PROTEIN"/>
    <property type="match status" value="1"/>
</dbReference>
<protein>
    <submittedName>
        <fullName evidence="3">DUF1758 domain-containing protein</fullName>
    </submittedName>
</protein>
<proteinExistence type="predicted"/>
<dbReference type="PANTHER" id="PTHR47331:SF1">
    <property type="entry name" value="GAG-LIKE PROTEIN"/>
    <property type="match status" value="1"/>
</dbReference>
<evidence type="ECO:0000313" key="1">
    <source>
        <dbReference type="EMBL" id="VDP74835.1"/>
    </source>
</evidence>
<organism evidence="3">
    <name type="scientific">Schistosoma curassoni</name>
    <dbReference type="NCBI Taxonomy" id="6186"/>
    <lineage>
        <taxon>Eukaryota</taxon>
        <taxon>Metazoa</taxon>
        <taxon>Spiralia</taxon>
        <taxon>Lophotrochozoa</taxon>
        <taxon>Platyhelminthes</taxon>
        <taxon>Trematoda</taxon>
        <taxon>Digenea</taxon>
        <taxon>Strigeidida</taxon>
        <taxon>Schistosomatoidea</taxon>
        <taxon>Schistosomatidae</taxon>
        <taxon>Schistosoma</taxon>
    </lineage>
</organism>
<dbReference type="WBParaSite" id="SCUD_0002125101-mRNA-1">
    <property type="protein sequence ID" value="SCUD_0002125101-mRNA-1"/>
    <property type="gene ID" value="SCUD_0002125101"/>
</dbReference>